<keyword evidence="4" id="KW-0963">Cytoplasm</keyword>
<keyword evidence="10" id="KW-0514">Muscle protein</keyword>
<comment type="subcellular location">
    <subcellularLocation>
        <location evidence="1">Cytoplasm</location>
    </subcellularLocation>
</comment>
<evidence type="ECO:0000256" key="9">
    <source>
        <dbReference type="ARBA" id="ARBA00023157"/>
    </source>
</evidence>
<dbReference type="Gene3D" id="1.10.510.10">
    <property type="entry name" value="Transferase(Phosphotransferase) domain 1"/>
    <property type="match status" value="1"/>
</dbReference>
<sequence>MDPPNDSGFLGTPVDVTRIQGDVLGKYIICEELGRGAFGVVHRAIERATTKNWAAKFVRCRPGDKDLVRREIDLMNSLHHPKLLQLHEAFDQPGEMVMILELLSGGELFDRLVAEDYDLKEADCIEYMRQVCQGVQHMHRNNIIHLDLKPENVMCVTKDSNDVKIIDFGLAQRLEEGKQIKVLFGTAEFCAPEIINFEPVSFCTDMWSLGVVSYVLLSGYSPFAGEEQHETFSLVNNADYDFDDDVWDNVSDEAKDFIKRLLIKDKKQRMTIDEALAHPWLNPVPAAPVHDVVDGWTEKKLTGQTLSNAHHKDYRLRTKHKEDAKDALPIGRLSRDSAVFRKEGDAGVLVRKLVMELPEHAPVVYEELTDVSGFEGSRVQLSCKIIGKPTPQIKWLKEGQEITQDARHHLAYKEGVATLQVLDLEPEDAGQYTCQAINSLGDTETTAELMVEEVRHRRKRKEEIDTVAAVKVPKQEAAVIEGGIQPEFTLPLVDQVRQVGEDVELSVTVTGYPEPEIRWYKGDRQISPSSHYVIEQDKNVCHLTIHKGTPEDAGEWRCLAVNPFGQAWSSCDLKILEAIPEGHRAPRFPHELEDMTVTRGSMVQLECEVIGFPQPAIEWYKDRKRIQSDKHYDIRTENNLCTLQINNVDYDDSGSYMCRAVNDAGSSSTEARIRVQTAPTSRYKYQVAPDFTAKLKNKKVPEGLSVHLNCSVTGIPEPRIRWLKDGEEIFEGTEYSMRNNYGLLSLEVLTARAKHAGTYTCEASNEEGTVSCSAKLEIEAEEELEELELEHLRPRFLTHIQDVTVDEGDDVTFECKAVGKPMPKFKWHKDMLELYSSSRILITSDSSGNATMTIRKVKASDAGLYFVQAQSRSGRNKSSATLHVREKVRPPSPEAVTYRQPSFEPGYSSVQKMAVPGRPPSFSIMLPAQISVHEGEKLRLDCSVQGIPQPVVTWNKGHRGLMYGQRHRIMFVGSLHTLEIPSTMALDKGEYIVRAANAFGCVETSCMVTILPPRKKGDVELPEMMYLEPVSRAKTAPFFIKHLPHTIEVQEGTSVRLDCILRGGVELVQCNSGEAIYCNDAKAPPSFKTTPQNLVLPAGSEAVFECVTSGPYKNGRPVSPSDTVRITSDGTRHRLAIAAIVKSDEGEYTFKVTSPAGSASCSATLTIQVLTEKGKFPDHSPQSSRENLRWTQQNHRSVLEVYWEKDDKKVTHEEQFYLIHLAYQVQRRDGTLLLELKDLQKGDAGTYQCVACLADGTRICTASQLTLSGAQTSEDNSSYAPKFVKKLQDQKIRDGDTIILDCQVEGNPRPQVIWFRNGEEILDNQDILISNIGSDCRLQILDVYPEDEGQYTCTATNTAGETSTSCYIAVEGELAFASAHFCYCYKSSEKE</sequence>
<feature type="domain" description="Ig-like" evidence="14">
    <location>
        <begin position="586"/>
        <end position="674"/>
    </location>
</feature>
<comment type="caution">
    <text evidence="15">The sequence shown here is derived from an EMBL/GenBank/DDBJ whole genome shotgun (WGS) entry which is preliminary data.</text>
</comment>
<dbReference type="SMART" id="SM00408">
    <property type="entry name" value="IGc2"/>
    <property type="match status" value="9"/>
</dbReference>
<dbReference type="GO" id="GO:0007155">
    <property type="term" value="P:cell adhesion"/>
    <property type="evidence" value="ECO:0007669"/>
    <property type="project" value="UniProtKB-KW"/>
</dbReference>
<organism evidence="15 16">
    <name type="scientific">Pomacea canaliculata</name>
    <name type="common">Golden apple snail</name>
    <dbReference type="NCBI Taxonomy" id="400727"/>
    <lineage>
        <taxon>Eukaryota</taxon>
        <taxon>Metazoa</taxon>
        <taxon>Spiralia</taxon>
        <taxon>Lophotrochozoa</taxon>
        <taxon>Mollusca</taxon>
        <taxon>Gastropoda</taxon>
        <taxon>Caenogastropoda</taxon>
        <taxon>Architaenioglossa</taxon>
        <taxon>Ampullarioidea</taxon>
        <taxon>Ampullariidae</taxon>
        <taxon>Pomacea</taxon>
    </lineage>
</organism>
<feature type="domain" description="Ig-like" evidence="14">
    <location>
        <begin position="920"/>
        <end position="1009"/>
    </location>
</feature>
<dbReference type="GO" id="GO:0004672">
    <property type="term" value="F:protein kinase activity"/>
    <property type="evidence" value="ECO:0007669"/>
    <property type="project" value="InterPro"/>
</dbReference>
<dbReference type="STRING" id="400727.A0A2T7PXK5"/>
<dbReference type="GO" id="GO:0005737">
    <property type="term" value="C:cytoplasm"/>
    <property type="evidence" value="ECO:0007669"/>
    <property type="project" value="UniProtKB-SubCell"/>
</dbReference>
<keyword evidence="8" id="KW-0130">Cell adhesion</keyword>
<evidence type="ECO:0000256" key="6">
    <source>
        <dbReference type="ARBA" id="ARBA00022741"/>
    </source>
</evidence>
<dbReference type="InterPro" id="IPR011009">
    <property type="entry name" value="Kinase-like_dom_sf"/>
</dbReference>
<evidence type="ECO:0000256" key="8">
    <source>
        <dbReference type="ARBA" id="ARBA00022889"/>
    </source>
</evidence>
<keyword evidence="11" id="KW-0393">Immunoglobulin domain</keyword>
<evidence type="ECO:0000256" key="4">
    <source>
        <dbReference type="ARBA" id="ARBA00022490"/>
    </source>
</evidence>
<dbReference type="SUPFAM" id="SSF56112">
    <property type="entry name" value="Protein kinase-like (PK-like)"/>
    <property type="match status" value="1"/>
</dbReference>
<evidence type="ECO:0000259" key="14">
    <source>
        <dbReference type="PROSITE" id="PS50835"/>
    </source>
</evidence>
<dbReference type="InterPro" id="IPR007110">
    <property type="entry name" value="Ig-like_dom"/>
</dbReference>
<evidence type="ECO:0000256" key="3">
    <source>
        <dbReference type="ARBA" id="ARBA00022433"/>
    </source>
</evidence>
<reference evidence="15 16" key="1">
    <citation type="submission" date="2018-04" db="EMBL/GenBank/DDBJ databases">
        <title>The genome of golden apple snail Pomacea canaliculata provides insight into stress tolerance and invasive adaptation.</title>
        <authorList>
            <person name="Liu C."/>
            <person name="Liu B."/>
            <person name="Ren Y."/>
            <person name="Zhang Y."/>
            <person name="Wang H."/>
            <person name="Li S."/>
            <person name="Jiang F."/>
            <person name="Yin L."/>
            <person name="Zhang G."/>
            <person name="Qian W."/>
            <person name="Fan W."/>
        </authorList>
    </citation>
    <scope>NUCLEOTIDE SEQUENCE [LARGE SCALE GENOMIC DNA]</scope>
    <source>
        <strain evidence="15">SZHN2017</strain>
        <tissue evidence="15">Muscle</tissue>
    </source>
</reference>
<name>A0A2T7PXK5_POMCA</name>
<dbReference type="EMBL" id="PZQS01000001">
    <property type="protein sequence ID" value="PVD38117.1"/>
    <property type="molecule type" value="Genomic_DNA"/>
</dbReference>
<evidence type="ECO:0000256" key="2">
    <source>
        <dbReference type="ARBA" id="ARBA00006692"/>
    </source>
</evidence>
<feature type="domain" description="Ig-like" evidence="14">
    <location>
        <begin position="1120"/>
        <end position="1268"/>
    </location>
</feature>
<keyword evidence="5" id="KW-0677">Repeat</keyword>
<feature type="domain" description="Protein kinase" evidence="13">
    <location>
        <begin position="27"/>
        <end position="281"/>
    </location>
</feature>
<dbReference type="Pfam" id="PF00069">
    <property type="entry name" value="Pkinase"/>
    <property type="match status" value="1"/>
</dbReference>
<dbReference type="PROSITE" id="PS50011">
    <property type="entry name" value="PROTEIN_KINASE_DOM"/>
    <property type="match status" value="1"/>
</dbReference>
<dbReference type="InterPro" id="IPR036179">
    <property type="entry name" value="Ig-like_dom_sf"/>
</dbReference>
<dbReference type="InterPro" id="IPR003598">
    <property type="entry name" value="Ig_sub2"/>
</dbReference>
<dbReference type="GO" id="GO:0060298">
    <property type="term" value="P:positive regulation of sarcomere organization"/>
    <property type="evidence" value="ECO:0007669"/>
    <property type="project" value="UniProtKB-ARBA"/>
</dbReference>
<keyword evidence="9" id="KW-1015">Disulfide bond</keyword>
<dbReference type="FunFam" id="1.10.510.10:FF:000571">
    <property type="entry name" value="Maternal embryonic leucine zipper kinase"/>
    <property type="match status" value="1"/>
</dbReference>
<evidence type="ECO:0000313" key="16">
    <source>
        <dbReference type="Proteomes" id="UP000245119"/>
    </source>
</evidence>
<evidence type="ECO:0000256" key="1">
    <source>
        <dbReference type="ARBA" id="ARBA00004496"/>
    </source>
</evidence>
<dbReference type="FunFam" id="2.60.40.10:FF:000714">
    <property type="entry name" value="Titin novex-3"/>
    <property type="match status" value="1"/>
</dbReference>
<feature type="domain" description="Ig-like" evidence="14">
    <location>
        <begin position="486"/>
        <end position="562"/>
    </location>
</feature>
<dbReference type="Proteomes" id="UP000245119">
    <property type="component" value="Linkage Group LG1"/>
</dbReference>
<keyword evidence="3" id="KW-0787">Thick filament</keyword>
<keyword evidence="6 12" id="KW-0547">Nucleotide-binding</keyword>
<evidence type="ECO:0000256" key="5">
    <source>
        <dbReference type="ARBA" id="ARBA00022737"/>
    </source>
</evidence>
<feature type="domain" description="Ig-like" evidence="14">
    <location>
        <begin position="362"/>
        <end position="450"/>
    </location>
</feature>
<dbReference type="FunFam" id="2.60.40.10:FF:000557">
    <property type="entry name" value="Myosin binding protein Ha"/>
    <property type="match status" value="1"/>
</dbReference>
<dbReference type="GO" id="GO:0045989">
    <property type="term" value="P:positive regulation of striated muscle contraction"/>
    <property type="evidence" value="ECO:0007669"/>
    <property type="project" value="UniProtKB-ARBA"/>
</dbReference>
<evidence type="ECO:0000256" key="7">
    <source>
        <dbReference type="ARBA" id="ARBA00022840"/>
    </source>
</evidence>
<feature type="binding site" evidence="12">
    <location>
        <position position="56"/>
    </location>
    <ligand>
        <name>ATP</name>
        <dbReference type="ChEBI" id="CHEBI:30616"/>
    </ligand>
</feature>
<dbReference type="FunFam" id="2.60.40.10:FF:000147">
    <property type="entry name" value="Myosin light chain kinase"/>
    <property type="match status" value="1"/>
</dbReference>
<dbReference type="PANTHER" id="PTHR47633:SF7">
    <property type="entry name" value="TITIN HOMOLOG"/>
    <property type="match status" value="1"/>
</dbReference>
<evidence type="ECO:0000256" key="12">
    <source>
        <dbReference type="PROSITE-ProRule" id="PRU10141"/>
    </source>
</evidence>
<dbReference type="FunFam" id="2.60.40.10:FF:000425">
    <property type="entry name" value="Myosin light chain kinase"/>
    <property type="match status" value="1"/>
</dbReference>
<dbReference type="PROSITE" id="PS00108">
    <property type="entry name" value="PROTEIN_KINASE_ST"/>
    <property type="match status" value="1"/>
</dbReference>
<dbReference type="PROSITE" id="PS50835">
    <property type="entry name" value="IG_LIKE"/>
    <property type="match status" value="8"/>
</dbReference>
<evidence type="ECO:0000259" key="13">
    <source>
        <dbReference type="PROSITE" id="PS50011"/>
    </source>
</evidence>
<evidence type="ECO:0000313" key="15">
    <source>
        <dbReference type="EMBL" id="PVD38117.1"/>
    </source>
</evidence>
<dbReference type="InterPro" id="IPR000719">
    <property type="entry name" value="Prot_kinase_dom"/>
</dbReference>
<dbReference type="PROSITE" id="PS00107">
    <property type="entry name" value="PROTEIN_KINASE_ATP"/>
    <property type="match status" value="1"/>
</dbReference>
<proteinExistence type="inferred from homology"/>
<dbReference type="InterPro" id="IPR008271">
    <property type="entry name" value="Ser/Thr_kinase_AS"/>
</dbReference>
<comment type="similarity">
    <text evidence="2">Belongs to the protein kinase superfamily. CAMK Ser/Thr protein kinase family.</text>
</comment>
<dbReference type="FunFam" id="2.60.40.10:FF:000107">
    <property type="entry name" value="Myosin, light chain kinase a"/>
    <property type="match status" value="2"/>
</dbReference>
<dbReference type="Gene3D" id="2.60.40.10">
    <property type="entry name" value="Immunoglobulins"/>
    <property type="match status" value="9"/>
</dbReference>
<accession>A0A2T7PXK5</accession>
<dbReference type="InterPro" id="IPR017441">
    <property type="entry name" value="Protein_kinase_ATP_BS"/>
</dbReference>
<dbReference type="PANTHER" id="PTHR47633">
    <property type="entry name" value="IMMUNOGLOBULIN"/>
    <property type="match status" value="1"/>
</dbReference>
<feature type="domain" description="Ig-like" evidence="14">
    <location>
        <begin position="689"/>
        <end position="777"/>
    </location>
</feature>
<dbReference type="SMART" id="SM00409">
    <property type="entry name" value="IG"/>
    <property type="match status" value="9"/>
</dbReference>
<keyword evidence="7 12" id="KW-0067">ATP-binding</keyword>
<evidence type="ECO:0000256" key="11">
    <source>
        <dbReference type="ARBA" id="ARBA00023319"/>
    </source>
</evidence>
<feature type="domain" description="Ig-like" evidence="14">
    <location>
        <begin position="794"/>
        <end position="883"/>
    </location>
</feature>
<gene>
    <name evidence="15" type="ORF">C0Q70_00728</name>
</gene>
<feature type="domain" description="Ig-like" evidence="14">
    <location>
        <begin position="1281"/>
        <end position="1369"/>
    </location>
</feature>
<dbReference type="InterPro" id="IPR013783">
    <property type="entry name" value="Ig-like_fold"/>
</dbReference>
<dbReference type="OrthoDB" id="2570713at2759"/>
<dbReference type="SMART" id="SM00220">
    <property type="entry name" value="S_TKc"/>
    <property type="match status" value="1"/>
</dbReference>
<dbReference type="InterPro" id="IPR003599">
    <property type="entry name" value="Ig_sub"/>
</dbReference>
<dbReference type="FunFam" id="2.60.40.10:FF:000032">
    <property type="entry name" value="palladin isoform X1"/>
    <property type="match status" value="1"/>
</dbReference>
<dbReference type="Gene3D" id="3.30.200.20">
    <property type="entry name" value="Phosphorylase Kinase, domain 1"/>
    <property type="match status" value="1"/>
</dbReference>
<keyword evidence="16" id="KW-1185">Reference proteome</keyword>
<evidence type="ECO:0000256" key="10">
    <source>
        <dbReference type="ARBA" id="ARBA00023179"/>
    </source>
</evidence>
<dbReference type="GO" id="GO:0032982">
    <property type="term" value="C:myosin filament"/>
    <property type="evidence" value="ECO:0007669"/>
    <property type="project" value="UniProtKB-KW"/>
</dbReference>
<protein>
    <submittedName>
        <fullName evidence="15">Uncharacterized protein</fullName>
    </submittedName>
</protein>
<dbReference type="GO" id="GO:0005524">
    <property type="term" value="F:ATP binding"/>
    <property type="evidence" value="ECO:0007669"/>
    <property type="project" value="UniProtKB-UniRule"/>
</dbReference>
<dbReference type="SUPFAM" id="SSF48726">
    <property type="entry name" value="Immunoglobulin"/>
    <property type="match status" value="9"/>
</dbReference>
<dbReference type="InterPro" id="IPR013098">
    <property type="entry name" value="Ig_I-set"/>
</dbReference>
<dbReference type="Pfam" id="PF07679">
    <property type="entry name" value="I-set"/>
    <property type="match status" value="8"/>
</dbReference>